<dbReference type="PANTHER" id="PTHR30483:SF6">
    <property type="entry name" value="PERIPLASMIC BINDING PROTEIN OF ABC TRANSPORTER FOR NATURAL AMINO ACIDS"/>
    <property type="match status" value="1"/>
</dbReference>
<dbReference type="PANTHER" id="PTHR30483">
    <property type="entry name" value="LEUCINE-SPECIFIC-BINDING PROTEIN"/>
    <property type="match status" value="1"/>
</dbReference>
<feature type="compositionally biased region" description="Basic and acidic residues" evidence="5">
    <location>
        <begin position="384"/>
        <end position="399"/>
    </location>
</feature>
<protein>
    <submittedName>
        <fullName evidence="8">ABC-type branched-subunit amino acid transport system substrate-binding protein</fullName>
    </submittedName>
</protein>
<evidence type="ECO:0000313" key="8">
    <source>
        <dbReference type="EMBL" id="MBB6465260.1"/>
    </source>
</evidence>
<dbReference type="RefSeq" id="WP_184767739.1">
    <property type="nucleotide sequence ID" value="NZ_JACHGI010000001.1"/>
</dbReference>
<keyword evidence="3 6" id="KW-0732">Signal</keyword>
<evidence type="ECO:0000256" key="5">
    <source>
        <dbReference type="SAM" id="MobiDB-lite"/>
    </source>
</evidence>
<organism evidence="8 9">
    <name type="scientific">Aminobacter carboxidus</name>
    <dbReference type="NCBI Taxonomy" id="376165"/>
    <lineage>
        <taxon>Bacteria</taxon>
        <taxon>Pseudomonadati</taxon>
        <taxon>Pseudomonadota</taxon>
        <taxon>Alphaproteobacteria</taxon>
        <taxon>Hyphomicrobiales</taxon>
        <taxon>Phyllobacteriaceae</taxon>
        <taxon>Aminobacter</taxon>
    </lineage>
</organism>
<evidence type="ECO:0000259" key="7">
    <source>
        <dbReference type="Pfam" id="PF13458"/>
    </source>
</evidence>
<gene>
    <name evidence="8" type="ORF">HNQ96_001107</name>
</gene>
<dbReference type="Pfam" id="PF13458">
    <property type="entry name" value="Peripla_BP_6"/>
    <property type="match status" value="1"/>
</dbReference>
<dbReference type="InterPro" id="IPR028081">
    <property type="entry name" value="Leu-bd"/>
</dbReference>
<evidence type="ECO:0000256" key="3">
    <source>
        <dbReference type="ARBA" id="ARBA00022729"/>
    </source>
</evidence>
<dbReference type="Gene3D" id="3.40.50.2300">
    <property type="match status" value="2"/>
</dbReference>
<dbReference type="InterPro" id="IPR000709">
    <property type="entry name" value="Leu_Ile_Val-bd"/>
</dbReference>
<dbReference type="Proteomes" id="UP000532373">
    <property type="component" value="Unassembled WGS sequence"/>
</dbReference>
<dbReference type="AlphaFoldDB" id="A0A8E1WCU7"/>
<evidence type="ECO:0000256" key="4">
    <source>
        <dbReference type="ARBA" id="ARBA00022970"/>
    </source>
</evidence>
<comment type="caution">
    <text evidence="8">The sequence shown here is derived from an EMBL/GenBank/DDBJ whole genome shotgun (WGS) entry which is preliminary data.</text>
</comment>
<feature type="chain" id="PRO_5034557946" evidence="6">
    <location>
        <begin position="27"/>
        <end position="399"/>
    </location>
</feature>
<keyword evidence="4" id="KW-0029">Amino-acid transport</keyword>
<dbReference type="SUPFAM" id="SSF53822">
    <property type="entry name" value="Periplasmic binding protein-like I"/>
    <property type="match status" value="1"/>
</dbReference>
<dbReference type="EMBL" id="JACHGI010000001">
    <property type="protein sequence ID" value="MBB6465260.1"/>
    <property type="molecule type" value="Genomic_DNA"/>
</dbReference>
<feature type="domain" description="Leucine-binding protein" evidence="7">
    <location>
        <begin position="29"/>
        <end position="370"/>
    </location>
</feature>
<dbReference type="InterPro" id="IPR051010">
    <property type="entry name" value="BCAA_transport"/>
</dbReference>
<evidence type="ECO:0000256" key="2">
    <source>
        <dbReference type="ARBA" id="ARBA00022448"/>
    </source>
</evidence>
<name>A0A8E1WCU7_9HYPH</name>
<dbReference type="PRINTS" id="PR00337">
    <property type="entry name" value="LEUILEVALBP"/>
</dbReference>
<accession>A0A8E1WCU7</accession>
<proteinExistence type="inferred from homology"/>
<sequence>MPGTAFRKAVLALLWTTMLGAGSAKAEDTIRIGGLVSVTGGAASIGKIAETAWRLAIDEINASGGVLGKKLELVMADTMSDPTHALNEARRLVDSEKVEAVLGPATSQETVPTLAVTTEGKVTQISTAASTQITVEMAPYHFTTSPRGANQLIPSIEYALNTLKVSKIGLISDNGGAAKSAIADIVPYMKDKGVEPSGVQEFTFRTEDMTPQLLGLRGSGAEVLVLINSTGDDARRFLENRMDIGWDVPVLASPTMTTTAVGNATVIGHDPFEGVYSLQFEGLTYCDGDPLGRSLFAQYTKRAKAAVPELERIGGPASLQLYYIQPYLLAAAMNGSGKTDGPSLTDWLENNVQTVDTIVGRLSASTSNHFLPPATSLKIVKNPDQPREDGLVERADCAQ</sequence>
<reference evidence="8 9" key="1">
    <citation type="submission" date="2020-08" db="EMBL/GenBank/DDBJ databases">
        <title>Genomic Encyclopedia of Type Strains, Phase IV (KMG-IV): sequencing the most valuable type-strain genomes for metagenomic binning, comparative biology and taxonomic classification.</title>
        <authorList>
            <person name="Goeker M."/>
        </authorList>
    </citation>
    <scope>NUCLEOTIDE SEQUENCE [LARGE SCALE GENOMIC DNA]</scope>
    <source>
        <strain evidence="8 9">DSM 17454</strain>
    </source>
</reference>
<comment type="similarity">
    <text evidence="1">Belongs to the leucine-binding protein family.</text>
</comment>
<keyword evidence="2" id="KW-0813">Transport</keyword>
<dbReference type="InterPro" id="IPR028082">
    <property type="entry name" value="Peripla_BP_I"/>
</dbReference>
<feature type="region of interest" description="Disordered" evidence="5">
    <location>
        <begin position="379"/>
        <end position="399"/>
    </location>
</feature>
<dbReference type="GO" id="GO:0006865">
    <property type="term" value="P:amino acid transport"/>
    <property type="evidence" value="ECO:0007669"/>
    <property type="project" value="UniProtKB-KW"/>
</dbReference>
<feature type="signal peptide" evidence="6">
    <location>
        <begin position="1"/>
        <end position="26"/>
    </location>
</feature>
<evidence type="ECO:0000313" key="9">
    <source>
        <dbReference type="Proteomes" id="UP000532373"/>
    </source>
</evidence>
<evidence type="ECO:0000256" key="1">
    <source>
        <dbReference type="ARBA" id="ARBA00010062"/>
    </source>
</evidence>
<evidence type="ECO:0000256" key="6">
    <source>
        <dbReference type="SAM" id="SignalP"/>
    </source>
</evidence>